<feature type="transmembrane region" description="Helical" evidence="1">
    <location>
        <begin position="113"/>
        <end position="130"/>
    </location>
</feature>
<name>A0ABQ6EUD6_9VIBR</name>
<keyword evidence="1" id="KW-1133">Transmembrane helix</keyword>
<evidence type="ECO:0000313" key="2">
    <source>
        <dbReference type="EMBL" id="GLT16444.1"/>
    </source>
</evidence>
<keyword evidence="1" id="KW-0472">Membrane</keyword>
<sequence length="163" mass="18608">MNELNLDNVIEEVSPDLYNAIFVQKDEDIKLLAVTTINEVFYDTMSHRLSRLSSEIRNQIIDIEAIKTNLIKSETKFLSQLADINEFETSSEIELEKEQLLLLNKKMNSIKRLNVLYVLVFVLVIAILSYYIDGKLLALVSAITGGVIQNLLSERKNLMNTVD</sequence>
<dbReference type="EMBL" id="BSPW01000005">
    <property type="protein sequence ID" value="GLT16444.1"/>
    <property type="molecule type" value="Genomic_DNA"/>
</dbReference>
<accession>A0ABQ6EUD6</accession>
<proteinExistence type="predicted"/>
<keyword evidence="3" id="KW-1185">Reference proteome</keyword>
<feature type="transmembrane region" description="Helical" evidence="1">
    <location>
        <begin position="136"/>
        <end position="152"/>
    </location>
</feature>
<comment type="caution">
    <text evidence="2">The sequence shown here is derived from an EMBL/GenBank/DDBJ whole genome shotgun (WGS) entry which is preliminary data.</text>
</comment>
<organism evidence="2 3">
    <name type="scientific">Vibrio zhanjiangensis</name>
    <dbReference type="NCBI Taxonomy" id="1046128"/>
    <lineage>
        <taxon>Bacteria</taxon>
        <taxon>Pseudomonadati</taxon>
        <taxon>Pseudomonadota</taxon>
        <taxon>Gammaproteobacteria</taxon>
        <taxon>Vibrionales</taxon>
        <taxon>Vibrionaceae</taxon>
        <taxon>Vibrio</taxon>
    </lineage>
</organism>
<protein>
    <submittedName>
        <fullName evidence="2">Uncharacterized protein</fullName>
    </submittedName>
</protein>
<dbReference type="RefSeq" id="WP_284190369.1">
    <property type="nucleotide sequence ID" value="NZ_BSPW01000005.1"/>
</dbReference>
<dbReference type="Proteomes" id="UP001157138">
    <property type="component" value="Unassembled WGS sequence"/>
</dbReference>
<keyword evidence="1" id="KW-0812">Transmembrane</keyword>
<evidence type="ECO:0000313" key="3">
    <source>
        <dbReference type="Proteomes" id="UP001157138"/>
    </source>
</evidence>
<reference evidence="3" key="1">
    <citation type="journal article" date="2019" name="Int. J. Syst. Evol. Microbiol.">
        <title>The Global Catalogue of Microorganisms (GCM) 10K type strain sequencing project: providing services to taxonomists for standard genome sequencing and annotation.</title>
        <authorList>
            <consortium name="The Broad Institute Genomics Platform"/>
            <consortium name="The Broad Institute Genome Sequencing Center for Infectious Disease"/>
            <person name="Wu L."/>
            <person name="Ma J."/>
        </authorList>
    </citation>
    <scope>NUCLEOTIDE SEQUENCE [LARGE SCALE GENOMIC DNA]</scope>
    <source>
        <strain evidence="3">NBRC 108723</strain>
    </source>
</reference>
<gene>
    <name evidence="2" type="ORF">GCM10007938_02200</name>
</gene>
<evidence type="ECO:0000256" key="1">
    <source>
        <dbReference type="SAM" id="Phobius"/>
    </source>
</evidence>